<keyword evidence="2" id="KW-1185">Reference proteome</keyword>
<evidence type="ECO:0000313" key="1">
    <source>
        <dbReference type="EMBL" id="KAK9928688.1"/>
    </source>
</evidence>
<comment type="caution">
    <text evidence="1">The sequence shown here is derived from an EMBL/GenBank/DDBJ whole genome shotgun (WGS) entry which is preliminary data.</text>
</comment>
<gene>
    <name evidence="1" type="ORF">M0R45_025811</name>
</gene>
<evidence type="ECO:0000313" key="2">
    <source>
        <dbReference type="Proteomes" id="UP001457282"/>
    </source>
</evidence>
<dbReference type="EMBL" id="JBEDUW010000005">
    <property type="protein sequence ID" value="KAK9928688.1"/>
    <property type="molecule type" value="Genomic_DNA"/>
</dbReference>
<reference evidence="1 2" key="1">
    <citation type="journal article" date="2023" name="G3 (Bethesda)">
        <title>A chromosome-length genome assembly and annotation of blackberry (Rubus argutus, cv. 'Hillquist').</title>
        <authorList>
            <person name="Bruna T."/>
            <person name="Aryal R."/>
            <person name="Dudchenko O."/>
            <person name="Sargent D.J."/>
            <person name="Mead D."/>
            <person name="Buti M."/>
            <person name="Cavallini A."/>
            <person name="Hytonen T."/>
            <person name="Andres J."/>
            <person name="Pham M."/>
            <person name="Weisz D."/>
            <person name="Mascagni F."/>
            <person name="Usai G."/>
            <person name="Natali L."/>
            <person name="Bassil N."/>
            <person name="Fernandez G.E."/>
            <person name="Lomsadze A."/>
            <person name="Armour M."/>
            <person name="Olukolu B."/>
            <person name="Poorten T."/>
            <person name="Britton C."/>
            <person name="Davik J."/>
            <person name="Ashrafi H."/>
            <person name="Aiden E.L."/>
            <person name="Borodovsky M."/>
            <person name="Worthington M."/>
        </authorList>
    </citation>
    <scope>NUCLEOTIDE SEQUENCE [LARGE SCALE GENOMIC DNA]</scope>
    <source>
        <strain evidence="1">PI 553951</strain>
    </source>
</reference>
<proteinExistence type="predicted"/>
<dbReference type="AlphaFoldDB" id="A0AAW1WVP3"/>
<name>A0AAW1WVP3_RUBAR</name>
<sequence>MAAETTPSGLEHRVRLENTEMRTGCGAASSDWVLGGARDLISATHVVRRRAGQRRARARVTWVLKLKTVVVWAPWRSISGMAAASQRRTLVFGDDGVEELLDWRRSERNQRRLWVRWIDSWLEIGSATGFVFWFEALHGGERVVIVGFDWD</sequence>
<dbReference type="Proteomes" id="UP001457282">
    <property type="component" value="Unassembled WGS sequence"/>
</dbReference>
<protein>
    <submittedName>
        <fullName evidence="1">Uncharacterized protein</fullName>
    </submittedName>
</protein>
<organism evidence="1 2">
    <name type="scientific">Rubus argutus</name>
    <name type="common">Southern blackberry</name>
    <dbReference type="NCBI Taxonomy" id="59490"/>
    <lineage>
        <taxon>Eukaryota</taxon>
        <taxon>Viridiplantae</taxon>
        <taxon>Streptophyta</taxon>
        <taxon>Embryophyta</taxon>
        <taxon>Tracheophyta</taxon>
        <taxon>Spermatophyta</taxon>
        <taxon>Magnoliopsida</taxon>
        <taxon>eudicotyledons</taxon>
        <taxon>Gunneridae</taxon>
        <taxon>Pentapetalae</taxon>
        <taxon>rosids</taxon>
        <taxon>fabids</taxon>
        <taxon>Rosales</taxon>
        <taxon>Rosaceae</taxon>
        <taxon>Rosoideae</taxon>
        <taxon>Rosoideae incertae sedis</taxon>
        <taxon>Rubus</taxon>
    </lineage>
</organism>
<accession>A0AAW1WVP3</accession>